<evidence type="ECO:0000313" key="2">
    <source>
        <dbReference type="Proteomes" id="UP000295416"/>
    </source>
</evidence>
<reference evidence="1 2" key="1">
    <citation type="submission" date="2019-03" db="EMBL/GenBank/DDBJ databases">
        <title>Genomic Encyclopedia of Type Strains, Phase IV (KMG-IV): sequencing the most valuable type-strain genomes for metagenomic binning, comparative biology and taxonomic classification.</title>
        <authorList>
            <person name="Goeker M."/>
        </authorList>
    </citation>
    <scope>NUCLEOTIDE SEQUENCE [LARGE SCALE GENOMIC DNA]</scope>
    <source>
        <strain evidence="1 2">DSM 19377</strain>
    </source>
</reference>
<dbReference type="Proteomes" id="UP000295416">
    <property type="component" value="Unassembled WGS sequence"/>
</dbReference>
<sequence>MTLTEHLYAYCQLIAHGYSVDEAKEIIEEIKRKMETELERVVED</sequence>
<protein>
    <submittedName>
        <fullName evidence="1">Uncharacterized protein</fullName>
    </submittedName>
</protein>
<evidence type="ECO:0000313" key="1">
    <source>
        <dbReference type="EMBL" id="TCP32164.1"/>
    </source>
</evidence>
<dbReference type="EMBL" id="SLXK01000001">
    <property type="protein sequence ID" value="TCP32164.1"/>
    <property type="molecule type" value="Genomic_DNA"/>
</dbReference>
<organism evidence="1 2">
    <name type="scientific">Scopulibacillus darangshiensis</name>
    <dbReference type="NCBI Taxonomy" id="442528"/>
    <lineage>
        <taxon>Bacteria</taxon>
        <taxon>Bacillati</taxon>
        <taxon>Bacillota</taxon>
        <taxon>Bacilli</taxon>
        <taxon>Bacillales</taxon>
        <taxon>Sporolactobacillaceae</taxon>
        <taxon>Scopulibacillus</taxon>
    </lineage>
</organism>
<proteinExistence type="predicted"/>
<dbReference type="AlphaFoldDB" id="A0A4R2PCQ1"/>
<keyword evidence="2" id="KW-1185">Reference proteome</keyword>
<name>A0A4R2PCQ1_9BACL</name>
<gene>
    <name evidence="1" type="ORF">EV207_101142</name>
</gene>
<comment type="caution">
    <text evidence="1">The sequence shown here is derived from an EMBL/GenBank/DDBJ whole genome shotgun (WGS) entry which is preliminary data.</text>
</comment>
<dbReference type="RefSeq" id="WP_279389149.1">
    <property type="nucleotide sequence ID" value="NZ_SLXK01000001.1"/>
</dbReference>
<accession>A0A4R2PCQ1</accession>